<dbReference type="SUPFAM" id="SSF52096">
    <property type="entry name" value="ClpP/crotonase"/>
    <property type="match status" value="1"/>
</dbReference>
<protein>
    <submittedName>
        <fullName evidence="3">Peptidase family S41</fullName>
    </submittedName>
</protein>
<evidence type="ECO:0000313" key="3">
    <source>
        <dbReference type="EMBL" id="SEM22467.1"/>
    </source>
</evidence>
<dbReference type="RefSeq" id="WP_091412489.1">
    <property type="nucleotide sequence ID" value="NZ_FOAB01000011.1"/>
</dbReference>
<dbReference type="Gene3D" id="3.90.226.10">
    <property type="entry name" value="2-enoyl-CoA Hydratase, Chain A, domain 1"/>
    <property type="match status" value="1"/>
</dbReference>
<dbReference type="GO" id="GO:0006508">
    <property type="term" value="P:proteolysis"/>
    <property type="evidence" value="ECO:0007669"/>
    <property type="project" value="InterPro"/>
</dbReference>
<keyword evidence="1" id="KW-0732">Signal</keyword>
<evidence type="ECO:0000256" key="1">
    <source>
        <dbReference type="SAM" id="SignalP"/>
    </source>
</evidence>
<feature type="chain" id="PRO_5011651467" evidence="1">
    <location>
        <begin position="20"/>
        <end position="483"/>
    </location>
</feature>
<dbReference type="InterPro" id="IPR029045">
    <property type="entry name" value="ClpP/crotonase-like_dom_sf"/>
</dbReference>
<feature type="signal peptide" evidence="1">
    <location>
        <begin position="1"/>
        <end position="19"/>
    </location>
</feature>
<sequence length="483" mass="55712">MNRIWCIVFFITISTSLFAQKTLTPEKAQEDFKIFENILKKGHPALYEYIDEITLDSILSITKESLSEDIEDIELFKKMQQITDQIKDGHLLLFAPNSLNTTQYYFPLILKIIQAEFYIDTDDFDIPIGSKVVGINNTPTTTILEALKKYAPTDGHNLTRKYRDIELKFGLFYMYEYGVQKEYIIEYITPDGNEKKITLAADSFVNAKHRNINRNSYFSNYHSTTDKVAFFSKHINTKEPFVYYRDDLKTAVLVVNSFGVDIRAFKSRLIKLFKEIKKKKVKHLIIDIRNNNGGFRPNSVNLFSFITDKLYKQRTSAFVSSLEIPERAYVTRNYGEKEFLKDKFYNHPKYNGWKLDFDDLETMMVPNKNKFQGRVYMLAGGTTFSAGSALALLAKNDPNILLVGEETGGGYYSHTGQFPVYYELPNAKIIMVMSMERITHYVKDTSLPKGSGVIPDRTVMLSVEDLIKGKDSELDYIFKLIKG</sequence>
<dbReference type="EMBL" id="FOAB01000011">
    <property type="protein sequence ID" value="SEM22467.1"/>
    <property type="molecule type" value="Genomic_DNA"/>
</dbReference>
<name>A0A1H7WNC7_AQUAM</name>
<gene>
    <name evidence="3" type="ORF">SAMN04487910_4463</name>
</gene>
<dbReference type="STRING" id="1038014.SAMN04487910_4463"/>
<evidence type="ECO:0000313" key="4">
    <source>
        <dbReference type="Proteomes" id="UP000198521"/>
    </source>
</evidence>
<dbReference type="Proteomes" id="UP000198521">
    <property type="component" value="Unassembled WGS sequence"/>
</dbReference>
<feature type="domain" description="Tail specific protease" evidence="2">
    <location>
        <begin position="250"/>
        <end position="432"/>
    </location>
</feature>
<reference evidence="3 4" key="1">
    <citation type="submission" date="2016-10" db="EMBL/GenBank/DDBJ databases">
        <authorList>
            <person name="de Groot N.N."/>
        </authorList>
    </citation>
    <scope>NUCLEOTIDE SEQUENCE [LARGE SCALE GENOMIC DNA]</scope>
    <source>
        <strain evidence="3 4">DSM 25232</strain>
    </source>
</reference>
<dbReference type="AlphaFoldDB" id="A0A1H7WNC7"/>
<dbReference type="Gene3D" id="3.30.750.44">
    <property type="match status" value="1"/>
</dbReference>
<dbReference type="GO" id="GO:0008236">
    <property type="term" value="F:serine-type peptidase activity"/>
    <property type="evidence" value="ECO:0007669"/>
    <property type="project" value="InterPro"/>
</dbReference>
<evidence type="ECO:0000259" key="2">
    <source>
        <dbReference type="Pfam" id="PF03572"/>
    </source>
</evidence>
<organism evidence="3 4">
    <name type="scientific">Aquimarina amphilecti</name>
    <dbReference type="NCBI Taxonomy" id="1038014"/>
    <lineage>
        <taxon>Bacteria</taxon>
        <taxon>Pseudomonadati</taxon>
        <taxon>Bacteroidota</taxon>
        <taxon>Flavobacteriia</taxon>
        <taxon>Flavobacteriales</taxon>
        <taxon>Flavobacteriaceae</taxon>
        <taxon>Aquimarina</taxon>
    </lineage>
</organism>
<dbReference type="Pfam" id="PF03572">
    <property type="entry name" value="Peptidase_S41"/>
    <property type="match status" value="1"/>
</dbReference>
<keyword evidence="4" id="KW-1185">Reference proteome</keyword>
<accession>A0A1H7WNC7</accession>
<dbReference type="OrthoDB" id="5480566at2"/>
<dbReference type="InterPro" id="IPR005151">
    <property type="entry name" value="Tail-specific_protease"/>
</dbReference>
<proteinExistence type="predicted"/>